<feature type="transmembrane region" description="Helical" evidence="15">
    <location>
        <begin position="168"/>
        <end position="189"/>
    </location>
</feature>
<dbReference type="SUPFAM" id="SSF55874">
    <property type="entry name" value="ATPase domain of HSP90 chaperone/DNA topoisomerase II/histidine kinase"/>
    <property type="match status" value="1"/>
</dbReference>
<evidence type="ECO:0000256" key="15">
    <source>
        <dbReference type="SAM" id="Phobius"/>
    </source>
</evidence>
<dbReference type="SMART" id="SM01079">
    <property type="entry name" value="CHASE"/>
    <property type="match status" value="1"/>
</dbReference>
<dbReference type="SUPFAM" id="SSF55785">
    <property type="entry name" value="PYP-like sensor domain (PAS domain)"/>
    <property type="match status" value="1"/>
</dbReference>
<dbReference type="InterPro" id="IPR003661">
    <property type="entry name" value="HisK_dim/P_dom"/>
</dbReference>
<dbReference type="PANTHER" id="PTHR43047:SF72">
    <property type="entry name" value="OSMOSENSING HISTIDINE PROTEIN KINASE SLN1"/>
    <property type="match status" value="1"/>
</dbReference>
<keyword evidence="7" id="KW-0808">Transferase</keyword>
<feature type="transmembrane region" description="Helical" evidence="15">
    <location>
        <begin position="16"/>
        <end position="35"/>
    </location>
</feature>
<dbReference type="InterPro" id="IPR035965">
    <property type="entry name" value="PAS-like_dom_sf"/>
</dbReference>
<gene>
    <name evidence="18" type="ORF">SAMN05216214_110151</name>
</gene>
<dbReference type="SMART" id="SM00388">
    <property type="entry name" value="HisKA"/>
    <property type="match status" value="1"/>
</dbReference>
<evidence type="ECO:0000313" key="18">
    <source>
        <dbReference type="EMBL" id="SEL31832.1"/>
    </source>
</evidence>
<keyword evidence="13" id="KW-0902">Two-component regulatory system</keyword>
<dbReference type="PRINTS" id="PR00344">
    <property type="entry name" value="BCTRLSENSOR"/>
</dbReference>
<evidence type="ECO:0000259" key="17">
    <source>
        <dbReference type="PROSITE" id="PS50839"/>
    </source>
</evidence>
<accession>A0A1H7P7U6</accession>
<dbReference type="SUPFAM" id="SSF47384">
    <property type="entry name" value="Homodimeric domain of signal transducing histidine kinase"/>
    <property type="match status" value="1"/>
</dbReference>
<evidence type="ECO:0000256" key="6">
    <source>
        <dbReference type="ARBA" id="ARBA00022553"/>
    </source>
</evidence>
<evidence type="ECO:0000256" key="5">
    <source>
        <dbReference type="ARBA" id="ARBA00022475"/>
    </source>
</evidence>
<evidence type="ECO:0000256" key="3">
    <source>
        <dbReference type="ARBA" id="ARBA00004651"/>
    </source>
</evidence>
<comment type="catalytic activity">
    <reaction evidence="1">
        <text>ATP + protein L-histidine = ADP + protein N-phospho-L-histidine.</text>
        <dbReference type="EC" id="2.7.13.3"/>
    </reaction>
</comment>
<dbReference type="GO" id="GO:0045121">
    <property type="term" value="C:membrane raft"/>
    <property type="evidence" value="ECO:0007669"/>
    <property type="project" value="UniProtKB-SubCell"/>
</dbReference>
<dbReference type="InterPro" id="IPR013767">
    <property type="entry name" value="PAS_fold"/>
</dbReference>
<dbReference type="CDD" id="cd16922">
    <property type="entry name" value="HATPase_EvgS-ArcB-TorS-like"/>
    <property type="match status" value="1"/>
</dbReference>
<keyword evidence="11" id="KW-0067">ATP-binding</keyword>
<dbReference type="InterPro" id="IPR007895">
    <property type="entry name" value="MASE1"/>
</dbReference>
<sequence>MSPLKPFATLPASLRYGLGGLCLALAYVLAGRLGLLLAVPPGFVTPIFPALGIAVGAVILWGYPMLWGVLLGSTVLNLSLGISSLTELSWAGLPVALGIALGSTAQCLLAAWAIRRWLGADNPLQDERSIFLWLLLAGPLACLISALVGPSVLWLAEIISTEKWLFSAWTWWLGDSLGVMLVAPVMLMLFGKPAPLWRPRLLSVALPLLVSCAIMVFIFLRASAVQQERVQLEFEQQAKLLFNALESRLNRYGTVLHSIERFFTASTFVSAQDFSQFTEEMNDGYPGLIALTWNPLVQHYERAALEERLQSMQPGFAIKEFTPDGRLALASPRAQYVVLAYMNPLQGNERALGIDVSTEPIRNAALEYARDKGKLAMTAPITLVNNAERKLGVLLFYPAYWTAPSALNEEQRGLYLRGFAVAAIQVQRLIEATIHSYTASADNFMLTVKDSQATQNTLLFGDDNYRVPAYAEDLRQVATLNFGGRALTLQLLPSASFLQHQQSLQPWLLLTTGLLLCSLLGAFLLAISGRAQAVAEQVRERTFEITSVLNNAAEGIIIMNASGQFLRANPAAQQLLALGGNASKTNLQDVLREVVSVPELLSAGLEERVEWQMRDLHQCPLDIEVSLSSYLLPNGLRYVAMLRDISSRKQIERMKREFVATVSHELRTPLTSIKGSLGLLAGGVGGELNEQALQLINISRSNADRLVSLVNDILDIERLELGHKQLELAEYSVAELLNQALVLNAGYASSYKVQLHSDCAELNDAVRISVDAQALQQVLSNLISNAVKFSPEGDSVMIRGRLHDNRVHVAVVDHGPGIPQEFHGRIFAKFAQADSSDTRRRGGTGLGLSISKALIEAMGGEIGFTSREGQGSTFYFELPLAEQA</sequence>
<evidence type="ECO:0000256" key="7">
    <source>
        <dbReference type="ARBA" id="ARBA00022679"/>
    </source>
</evidence>
<evidence type="ECO:0000256" key="11">
    <source>
        <dbReference type="ARBA" id="ARBA00022840"/>
    </source>
</evidence>
<dbReference type="Gene3D" id="1.10.287.130">
    <property type="match status" value="1"/>
</dbReference>
<dbReference type="Proteomes" id="UP000185766">
    <property type="component" value="Unassembled WGS sequence"/>
</dbReference>
<dbReference type="CDD" id="cd00082">
    <property type="entry name" value="HisKA"/>
    <property type="match status" value="1"/>
</dbReference>
<dbReference type="Pfam" id="PF05231">
    <property type="entry name" value="MASE1"/>
    <property type="match status" value="1"/>
</dbReference>
<keyword evidence="12 15" id="KW-1133">Transmembrane helix</keyword>
<dbReference type="InterPro" id="IPR003594">
    <property type="entry name" value="HATPase_dom"/>
</dbReference>
<feature type="transmembrane region" description="Helical" evidence="15">
    <location>
        <begin position="130"/>
        <end position="156"/>
    </location>
</feature>
<dbReference type="STRING" id="1429083.GCA_001885685_01721"/>
<dbReference type="InterPro" id="IPR004358">
    <property type="entry name" value="Sig_transdc_His_kin-like_C"/>
</dbReference>
<dbReference type="PANTHER" id="PTHR43047">
    <property type="entry name" value="TWO-COMPONENT HISTIDINE PROTEIN KINASE"/>
    <property type="match status" value="1"/>
</dbReference>
<evidence type="ECO:0000313" key="19">
    <source>
        <dbReference type="Proteomes" id="UP000185766"/>
    </source>
</evidence>
<dbReference type="AlphaFoldDB" id="A0A1H7P7U6"/>
<evidence type="ECO:0000259" key="16">
    <source>
        <dbReference type="PROSITE" id="PS50109"/>
    </source>
</evidence>
<dbReference type="InterPro" id="IPR006189">
    <property type="entry name" value="CHASE_dom"/>
</dbReference>
<dbReference type="GO" id="GO:0005524">
    <property type="term" value="F:ATP binding"/>
    <property type="evidence" value="ECO:0007669"/>
    <property type="project" value="UniProtKB-KW"/>
</dbReference>
<dbReference type="Pfam" id="PF00512">
    <property type="entry name" value="HisKA"/>
    <property type="match status" value="1"/>
</dbReference>
<dbReference type="InterPro" id="IPR042240">
    <property type="entry name" value="CHASE_sf"/>
</dbReference>
<dbReference type="Pfam" id="PF03924">
    <property type="entry name" value="CHASE"/>
    <property type="match status" value="1"/>
</dbReference>
<evidence type="ECO:0000256" key="14">
    <source>
        <dbReference type="ARBA" id="ARBA00023136"/>
    </source>
</evidence>
<evidence type="ECO:0000256" key="12">
    <source>
        <dbReference type="ARBA" id="ARBA00022989"/>
    </source>
</evidence>
<name>A0A1H7P7U6_9GAMM</name>
<keyword evidence="9" id="KW-0547">Nucleotide-binding</keyword>
<dbReference type="Pfam" id="PF00989">
    <property type="entry name" value="PAS"/>
    <property type="match status" value="1"/>
</dbReference>
<keyword evidence="5" id="KW-1003">Cell membrane</keyword>
<dbReference type="InterPro" id="IPR036097">
    <property type="entry name" value="HisK_dim/P_sf"/>
</dbReference>
<feature type="transmembrane region" description="Helical" evidence="15">
    <location>
        <begin position="90"/>
        <end position="118"/>
    </location>
</feature>
<feature type="domain" description="CHASE" evidence="17">
    <location>
        <begin position="265"/>
        <end position="450"/>
    </location>
</feature>
<feature type="transmembrane region" description="Helical" evidence="15">
    <location>
        <begin position="201"/>
        <end position="220"/>
    </location>
</feature>
<keyword evidence="19" id="KW-1185">Reference proteome</keyword>
<proteinExistence type="predicted"/>
<feature type="transmembrane region" description="Helical" evidence="15">
    <location>
        <begin position="507"/>
        <end position="527"/>
    </location>
</feature>
<reference evidence="18 19" key="1">
    <citation type="submission" date="2016-10" db="EMBL/GenBank/DDBJ databases">
        <authorList>
            <person name="de Groot N.N."/>
        </authorList>
    </citation>
    <scope>NUCLEOTIDE SEQUENCE [LARGE SCALE GENOMIC DNA]</scope>
    <source>
        <strain evidence="18 19">JCM 19513</strain>
    </source>
</reference>
<dbReference type="SMART" id="SM00387">
    <property type="entry name" value="HATPase_c"/>
    <property type="match status" value="1"/>
</dbReference>
<evidence type="ECO:0000256" key="2">
    <source>
        <dbReference type="ARBA" id="ARBA00004314"/>
    </source>
</evidence>
<dbReference type="Pfam" id="PF02518">
    <property type="entry name" value="HATPase_c"/>
    <property type="match status" value="1"/>
</dbReference>
<evidence type="ECO:0000256" key="4">
    <source>
        <dbReference type="ARBA" id="ARBA00012438"/>
    </source>
</evidence>
<dbReference type="PROSITE" id="PS50839">
    <property type="entry name" value="CHASE"/>
    <property type="match status" value="1"/>
</dbReference>
<dbReference type="Gene3D" id="3.30.450.20">
    <property type="entry name" value="PAS domain"/>
    <property type="match status" value="1"/>
</dbReference>
<evidence type="ECO:0000256" key="1">
    <source>
        <dbReference type="ARBA" id="ARBA00000085"/>
    </source>
</evidence>
<dbReference type="InterPro" id="IPR036890">
    <property type="entry name" value="HATPase_C_sf"/>
</dbReference>
<dbReference type="PROSITE" id="PS50109">
    <property type="entry name" value="HIS_KIN"/>
    <property type="match status" value="1"/>
</dbReference>
<evidence type="ECO:0000256" key="9">
    <source>
        <dbReference type="ARBA" id="ARBA00022741"/>
    </source>
</evidence>
<dbReference type="InterPro" id="IPR005467">
    <property type="entry name" value="His_kinase_dom"/>
</dbReference>
<protein>
    <recommendedName>
        <fullName evidence="4">histidine kinase</fullName>
        <ecNumber evidence="4">2.7.13.3</ecNumber>
    </recommendedName>
</protein>
<dbReference type="FunFam" id="1.10.287.130:FF:000001">
    <property type="entry name" value="Two-component sensor histidine kinase"/>
    <property type="match status" value="1"/>
</dbReference>
<dbReference type="GO" id="GO:0009927">
    <property type="term" value="F:histidine phosphotransfer kinase activity"/>
    <property type="evidence" value="ECO:0007669"/>
    <property type="project" value="TreeGrafter"/>
</dbReference>
<dbReference type="FunFam" id="3.30.565.10:FF:000023">
    <property type="entry name" value="PAS domain-containing sensor histidine kinase"/>
    <property type="match status" value="1"/>
</dbReference>
<comment type="subcellular location">
    <subcellularLocation>
        <location evidence="3">Cell membrane</location>
        <topology evidence="3">Multi-pass membrane protein</topology>
    </subcellularLocation>
    <subcellularLocation>
        <location evidence="2">Membrane raft</location>
        <topology evidence="2">Multi-pass membrane protein</topology>
    </subcellularLocation>
</comment>
<dbReference type="GO" id="GO:0000155">
    <property type="term" value="F:phosphorelay sensor kinase activity"/>
    <property type="evidence" value="ECO:0007669"/>
    <property type="project" value="InterPro"/>
</dbReference>
<keyword evidence="6" id="KW-0597">Phosphoprotein</keyword>
<organism evidence="18 19">
    <name type="scientific">Atopomonas hussainii</name>
    <dbReference type="NCBI Taxonomy" id="1429083"/>
    <lineage>
        <taxon>Bacteria</taxon>
        <taxon>Pseudomonadati</taxon>
        <taxon>Pseudomonadota</taxon>
        <taxon>Gammaproteobacteria</taxon>
        <taxon>Pseudomonadales</taxon>
        <taxon>Pseudomonadaceae</taxon>
        <taxon>Atopomonas</taxon>
    </lineage>
</organism>
<keyword evidence="10 18" id="KW-0418">Kinase</keyword>
<keyword evidence="14 15" id="KW-0472">Membrane</keyword>
<evidence type="ECO:0000256" key="10">
    <source>
        <dbReference type="ARBA" id="ARBA00022777"/>
    </source>
</evidence>
<dbReference type="EC" id="2.7.13.3" evidence="4"/>
<dbReference type="GO" id="GO:0006355">
    <property type="term" value="P:regulation of DNA-templated transcription"/>
    <property type="evidence" value="ECO:0007669"/>
    <property type="project" value="InterPro"/>
</dbReference>
<dbReference type="GO" id="GO:0005886">
    <property type="term" value="C:plasma membrane"/>
    <property type="evidence" value="ECO:0007669"/>
    <property type="project" value="UniProtKB-SubCell"/>
</dbReference>
<dbReference type="Gene3D" id="3.30.450.350">
    <property type="entry name" value="CHASE domain"/>
    <property type="match status" value="1"/>
</dbReference>
<evidence type="ECO:0000256" key="13">
    <source>
        <dbReference type="ARBA" id="ARBA00023012"/>
    </source>
</evidence>
<evidence type="ECO:0000256" key="8">
    <source>
        <dbReference type="ARBA" id="ARBA00022692"/>
    </source>
</evidence>
<dbReference type="RefSeq" id="WP_074868597.1">
    <property type="nucleotide sequence ID" value="NZ_FOAS01000010.1"/>
</dbReference>
<feature type="domain" description="Histidine kinase" evidence="16">
    <location>
        <begin position="661"/>
        <end position="882"/>
    </location>
</feature>
<dbReference type="Gene3D" id="3.30.565.10">
    <property type="entry name" value="Histidine kinase-like ATPase, C-terminal domain"/>
    <property type="match status" value="1"/>
</dbReference>
<feature type="transmembrane region" description="Helical" evidence="15">
    <location>
        <begin position="47"/>
        <end position="70"/>
    </location>
</feature>
<dbReference type="EMBL" id="FOAS01000010">
    <property type="protein sequence ID" value="SEL31832.1"/>
    <property type="molecule type" value="Genomic_DNA"/>
</dbReference>
<keyword evidence="8 15" id="KW-0812">Transmembrane</keyword>